<dbReference type="EnsemblPlants" id="Zm00001eb087850_T001">
    <property type="protein sequence ID" value="Zm00001eb087850_P001"/>
    <property type="gene ID" value="Zm00001eb087850"/>
</dbReference>
<accession>A0A804MIC3</accession>
<evidence type="ECO:0008006" key="4">
    <source>
        <dbReference type="Google" id="ProtNLM"/>
    </source>
</evidence>
<reference evidence="2" key="2">
    <citation type="submission" date="2019-07" db="EMBL/GenBank/DDBJ databases">
        <authorList>
            <person name="Seetharam A."/>
            <person name="Woodhouse M."/>
            <person name="Cannon E."/>
        </authorList>
    </citation>
    <scope>NUCLEOTIDE SEQUENCE [LARGE SCALE GENOMIC DNA]</scope>
    <source>
        <strain evidence="2">cv. B73</strain>
    </source>
</reference>
<dbReference type="Gramene" id="Zm00001eb087850_T001">
    <property type="protein sequence ID" value="Zm00001eb087850_P001"/>
    <property type="gene ID" value="Zm00001eb087850"/>
</dbReference>
<evidence type="ECO:0000256" key="1">
    <source>
        <dbReference type="SAM" id="MobiDB-lite"/>
    </source>
</evidence>
<keyword evidence="3" id="KW-1185">Reference proteome</keyword>
<reference evidence="3" key="1">
    <citation type="submission" date="2015-12" db="EMBL/GenBank/DDBJ databases">
        <title>Update maize B73 reference genome by single molecule sequencing technologies.</title>
        <authorList>
            <consortium name="Maize Genome Sequencing Project"/>
            <person name="Ware D."/>
        </authorList>
    </citation>
    <scope>NUCLEOTIDE SEQUENCE [LARGE SCALE GENOMIC DNA]</scope>
    <source>
        <strain evidence="3">cv. B73</strain>
    </source>
</reference>
<feature type="compositionally biased region" description="Basic and acidic residues" evidence="1">
    <location>
        <begin position="216"/>
        <end position="225"/>
    </location>
</feature>
<dbReference type="AlphaFoldDB" id="A0A804MIC3"/>
<evidence type="ECO:0000313" key="2">
    <source>
        <dbReference type="EnsemblPlants" id="Zm00001eb087850_P001"/>
    </source>
</evidence>
<organism evidence="2 3">
    <name type="scientific">Zea mays</name>
    <name type="common">Maize</name>
    <dbReference type="NCBI Taxonomy" id="4577"/>
    <lineage>
        <taxon>Eukaryota</taxon>
        <taxon>Viridiplantae</taxon>
        <taxon>Streptophyta</taxon>
        <taxon>Embryophyta</taxon>
        <taxon>Tracheophyta</taxon>
        <taxon>Spermatophyta</taxon>
        <taxon>Magnoliopsida</taxon>
        <taxon>Liliopsida</taxon>
        <taxon>Poales</taxon>
        <taxon>Poaceae</taxon>
        <taxon>PACMAD clade</taxon>
        <taxon>Panicoideae</taxon>
        <taxon>Andropogonodae</taxon>
        <taxon>Andropogoneae</taxon>
        <taxon>Tripsacinae</taxon>
        <taxon>Zea</taxon>
    </lineage>
</organism>
<evidence type="ECO:0000313" key="3">
    <source>
        <dbReference type="Proteomes" id="UP000007305"/>
    </source>
</evidence>
<reference evidence="2" key="3">
    <citation type="submission" date="2021-05" db="UniProtKB">
        <authorList>
            <consortium name="EnsemblPlants"/>
        </authorList>
    </citation>
    <scope>IDENTIFICATION</scope>
    <source>
        <strain evidence="2">cv. B73</strain>
    </source>
</reference>
<feature type="compositionally biased region" description="Polar residues" evidence="1">
    <location>
        <begin position="226"/>
        <end position="260"/>
    </location>
</feature>
<protein>
    <recommendedName>
        <fullName evidence="4">DUF4283 domain-containing protein</fullName>
    </recommendedName>
</protein>
<dbReference type="Proteomes" id="UP000007305">
    <property type="component" value="Chromosome 2"/>
</dbReference>
<dbReference type="PANTHER" id="PTHR33170:SF8">
    <property type="entry name" value="OS07G0485366 PROTEIN"/>
    <property type="match status" value="1"/>
</dbReference>
<sequence>MSGYAKNELCFFRIPVFDYRLETPDAAPTGLIKMTGGKLDAASIQAKLAKLSRVEWAWEALQHGEDSFLVAFPSEEELARMSEMEYKMRSSGVTLTISEWKHGGDATPAHFLDEVWVHLIGVPHAWRHYLGFWALGSMIGTTIDVDMYTYRKKGVIRILVGTLDKELVPLTTDVVSDKVGYEITFSMEDQYFEPAIPPPNSLVPREKDDDSEGNEDAAKDKERVQTAKNAKNTEDASISKSMQGDNESAPMQTDDTSCSNKDGELVVQGEQVAKIGTSEELKMEMSPNSTKDKNMDSLEKAMNHVAARNLDVKGGSSIAAEFKQYYSSPCLGPHATGNSQSQGHFTIDKLSSQNSITNLSKIGIKIGGNGIGIEEAFETLRQAEKDSEREIDIPNDNSLFESSDDEATYIESDLLAQLIQDVAELDYKKEELDTKLCDLVASNW</sequence>
<name>A0A804MIC3_MAIZE</name>
<dbReference type="InParanoid" id="A0A804MIC3"/>
<dbReference type="PANTHER" id="PTHR33170">
    <property type="entry name" value="DUF4283 DOMAIN-CONTAINING PROTEIN-RELATED"/>
    <property type="match status" value="1"/>
</dbReference>
<feature type="region of interest" description="Disordered" evidence="1">
    <location>
        <begin position="192"/>
        <end position="265"/>
    </location>
</feature>
<proteinExistence type="predicted"/>